<feature type="compositionally biased region" description="Polar residues" evidence="1">
    <location>
        <begin position="11"/>
        <end position="24"/>
    </location>
</feature>
<gene>
    <name evidence="2" type="ORF">DASC09_055600</name>
</gene>
<reference evidence="2 3" key="1">
    <citation type="journal article" date="2023" name="Elife">
        <title>Identification of key yeast species and microbe-microbe interactions impacting larval growth of Drosophila in the wild.</title>
        <authorList>
            <person name="Mure A."/>
            <person name="Sugiura Y."/>
            <person name="Maeda R."/>
            <person name="Honda K."/>
            <person name="Sakurai N."/>
            <person name="Takahashi Y."/>
            <person name="Watada M."/>
            <person name="Katoh T."/>
            <person name="Gotoh A."/>
            <person name="Gotoh Y."/>
            <person name="Taniguchi I."/>
            <person name="Nakamura K."/>
            <person name="Hayashi T."/>
            <person name="Katayama T."/>
            <person name="Uemura T."/>
            <person name="Hattori Y."/>
        </authorList>
    </citation>
    <scope>NUCLEOTIDE SEQUENCE [LARGE SCALE GENOMIC DNA]</scope>
    <source>
        <strain evidence="2 3">SC-9</strain>
    </source>
</reference>
<evidence type="ECO:0000313" key="2">
    <source>
        <dbReference type="EMBL" id="GMM38221.1"/>
    </source>
</evidence>
<accession>A0AAV5QUK8</accession>
<dbReference type="EMBL" id="BTFZ01000019">
    <property type="protein sequence ID" value="GMM38221.1"/>
    <property type="molecule type" value="Genomic_DNA"/>
</dbReference>
<name>A0AAV5QUK8_9ASCO</name>
<comment type="caution">
    <text evidence="2">The sequence shown here is derived from an EMBL/GenBank/DDBJ whole genome shotgun (WGS) entry which is preliminary data.</text>
</comment>
<keyword evidence="3" id="KW-1185">Reference proteome</keyword>
<protein>
    <submittedName>
        <fullName evidence="2">Uncharacterized protein</fullName>
    </submittedName>
</protein>
<dbReference type="Proteomes" id="UP001360560">
    <property type="component" value="Unassembled WGS sequence"/>
</dbReference>
<evidence type="ECO:0000256" key="1">
    <source>
        <dbReference type="SAM" id="MobiDB-lite"/>
    </source>
</evidence>
<dbReference type="RefSeq" id="XP_064855217.1">
    <property type="nucleotide sequence ID" value="XM_064999145.1"/>
</dbReference>
<evidence type="ECO:0000313" key="3">
    <source>
        <dbReference type="Proteomes" id="UP001360560"/>
    </source>
</evidence>
<organism evidence="2 3">
    <name type="scientific">Saccharomycopsis crataegensis</name>
    <dbReference type="NCBI Taxonomy" id="43959"/>
    <lineage>
        <taxon>Eukaryota</taxon>
        <taxon>Fungi</taxon>
        <taxon>Dikarya</taxon>
        <taxon>Ascomycota</taxon>
        <taxon>Saccharomycotina</taxon>
        <taxon>Saccharomycetes</taxon>
        <taxon>Saccharomycopsidaceae</taxon>
        <taxon>Saccharomycopsis</taxon>
    </lineage>
</organism>
<feature type="region of interest" description="Disordered" evidence="1">
    <location>
        <begin position="1"/>
        <end position="24"/>
    </location>
</feature>
<dbReference type="AlphaFoldDB" id="A0AAV5QUK8"/>
<proteinExistence type="predicted"/>
<dbReference type="GeneID" id="90076210"/>
<sequence>MNEKRALEDIGTSTSAKRRSASQPISQYIKESFQDFKNLISTSEVTISPIDFQDLGDSAQERCNSIQDAIKKIGISESSEELKFKACTLSFLEKDVPSIFWGLPFIYDISCMSNEKGFHLFVSNLLQSVLQVVIPNLTDVKFEKDQELEFAFENIKSKPDFLIFKDNKSGPPLVTIECKYLLSISLFESYECFLEDWKKNKSKAEFLLTNPVLS</sequence>